<name>A0A4P2R3N7_SORCE</name>
<dbReference type="EMBL" id="CP012672">
    <property type="protein sequence ID" value="AUX37669.1"/>
    <property type="molecule type" value="Genomic_DNA"/>
</dbReference>
<dbReference type="SUPFAM" id="SSF46955">
    <property type="entry name" value="Putative DNA-binding domain"/>
    <property type="match status" value="1"/>
</dbReference>
<evidence type="ECO:0000256" key="1">
    <source>
        <dbReference type="SAM" id="MobiDB-lite"/>
    </source>
</evidence>
<dbReference type="InterPro" id="IPR010093">
    <property type="entry name" value="SinI_DNA-bd"/>
</dbReference>
<dbReference type="Pfam" id="PF12728">
    <property type="entry name" value="HTH_17"/>
    <property type="match status" value="1"/>
</dbReference>
<dbReference type="NCBIfam" id="TIGR01764">
    <property type="entry name" value="excise"/>
    <property type="match status" value="1"/>
</dbReference>
<protein>
    <recommendedName>
        <fullName evidence="2">Helix-turn-helix domain-containing protein</fullName>
    </recommendedName>
</protein>
<feature type="region of interest" description="Disordered" evidence="1">
    <location>
        <begin position="82"/>
        <end position="152"/>
    </location>
</feature>
<gene>
    <name evidence="3" type="ORF">SOCE836_098990</name>
</gene>
<feature type="compositionally biased region" description="Low complexity" evidence="1">
    <location>
        <begin position="99"/>
        <end position="108"/>
    </location>
</feature>
<feature type="region of interest" description="Disordered" evidence="1">
    <location>
        <begin position="1"/>
        <end position="31"/>
    </location>
</feature>
<dbReference type="InterPro" id="IPR041657">
    <property type="entry name" value="HTH_17"/>
</dbReference>
<feature type="compositionally biased region" description="Gly residues" evidence="1">
    <location>
        <begin position="109"/>
        <end position="122"/>
    </location>
</feature>
<accession>A0A4P2R3N7</accession>
<feature type="compositionally biased region" description="Basic and acidic residues" evidence="1">
    <location>
        <begin position="87"/>
        <end position="98"/>
    </location>
</feature>
<reference evidence="3 4" key="1">
    <citation type="submission" date="2015-09" db="EMBL/GenBank/DDBJ databases">
        <title>Sorangium comparison.</title>
        <authorList>
            <person name="Zaburannyi N."/>
            <person name="Bunk B."/>
            <person name="Overmann J."/>
            <person name="Mueller R."/>
        </authorList>
    </citation>
    <scope>NUCLEOTIDE SEQUENCE [LARGE SCALE GENOMIC DNA]</scope>
    <source>
        <strain evidence="3 4">So ce836</strain>
    </source>
</reference>
<evidence type="ECO:0000259" key="2">
    <source>
        <dbReference type="Pfam" id="PF12728"/>
    </source>
</evidence>
<proteinExistence type="predicted"/>
<evidence type="ECO:0000313" key="3">
    <source>
        <dbReference type="EMBL" id="AUX37669.1"/>
    </source>
</evidence>
<sequence>MQLSAAAPGEQTPVATRDNKSRGARDPSVGLPHLLPVAEVAAVLGVSTRTVRRLVKRGELVAYRIKRQLRVDAESVTHMLEVSRVGASDRTDPCRSDDTSSVSRTSCGAEGGTSSGPGGSRGGRSRSAPPTALRPSAGSTNSPLGLDPTTLPQNAAELRIALRHLTRRS</sequence>
<dbReference type="InterPro" id="IPR009061">
    <property type="entry name" value="DNA-bd_dom_put_sf"/>
</dbReference>
<evidence type="ECO:0000313" key="4">
    <source>
        <dbReference type="Proteomes" id="UP000295497"/>
    </source>
</evidence>
<organism evidence="3 4">
    <name type="scientific">Sorangium cellulosum</name>
    <name type="common">Polyangium cellulosum</name>
    <dbReference type="NCBI Taxonomy" id="56"/>
    <lineage>
        <taxon>Bacteria</taxon>
        <taxon>Pseudomonadati</taxon>
        <taxon>Myxococcota</taxon>
        <taxon>Polyangia</taxon>
        <taxon>Polyangiales</taxon>
        <taxon>Polyangiaceae</taxon>
        <taxon>Sorangium</taxon>
    </lineage>
</organism>
<dbReference type="AlphaFoldDB" id="A0A4P2R3N7"/>
<dbReference type="Proteomes" id="UP000295497">
    <property type="component" value="Chromosome"/>
</dbReference>
<feature type="domain" description="Helix-turn-helix" evidence="2">
    <location>
        <begin position="37"/>
        <end position="81"/>
    </location>
</feature>
<dbReference type="GO" id="GO:0003677">
    <property type="term" value="F:DNA binding"/>
    <property type="evidence" value="ECO:0007669"/>
    <property type="project" value="InterPro"/>
</dbReference>